<dbReference type="Proteomes" id="UP000313359">
    <property type="component" value="Unassembled WGS sequence"/>
</dbReference>
<reference evidence="2" key="1">
    <citation type="journal article" date="2018" name="Genome Biol. Evol.">
        <title>Genomics and development of Lentinus tigrinus, a white-rot wood-decaying mushroom with dimorphic fruiting bodies.</title>
        <authorList>
            <person name="Wu B."/>
            <person name="Xu Z."/>
            <person name="Knudson A."/>
            <person name="Carlson A."/>
            <person name="Chen N."/>
            <person name="Kovaka S."/>
            <person name="LaButti K."/>
            <person name="Lipzen A."/>
            <person name="Pennachio C."/>
            <person name="Riley R."/>
            <person name="Schakwitz W."/>
            <person name="Umezawa K."/>
            <person name="Ohm R.A."/>
            <person name="Grigoriev I.V."/>
            <person name="Nagy L.G."/>
            <person name="Gibbons J."/>
            <person name="Hibbett D."/>
        </authorList>
    </citation>
    <scope>NUCLEOTIDE SEQUENCE [LARGE SCALE GENOMIC DNA]</scope>
    <source>
        <strain evidence="2">ALCF2SS1-6</strain>
    </source>
</reference>
<keyword evidence="1" id="KW-1133">Transmembrane helix</keyword>
<evidence type="ECO:0000313" key="2">
    <source>
        <dbReference type="EMBL" id="RPD57406.1"/>
    </source>
</evidence>
<keyword evidence="3" id="KW-1185">Reference proteome</keyword>
<dbReference type="AlphaFoldDB" id="A0A5C2S7U0"/>
<evidence type="ECO:0008006" key="4">
    <source>
        <dbReference type="Google" id="ProtNLM"/>
    </source>
</evidence>
<dbReference type="EMBL" id="ML122281">
    <property type="protein sequence ID" value="RPD57406.1"/>
    <property type="molecule type" value="Genomic_DNA"/>
</dbReference>
<organism evidence="2 3">
    <name type="scientific">Lentinus tigrinus ALCF2SS1-6</name>
    <dbReference type="NCBI Taxonomy" id="1328759"/>
    <lineage>
        <taxon>Eukaryota</taxon>
        <taxon>Fungi</taxon>
        <taxon>Dikarya</taxon>
        <taxon>Basidiomycota</taxon>
        <taxon>Agaricomycotina</taxon>
        <taxon>Agaricomycetes</taxon>
        <taxon>Polyporales</taxon>
        <taxon>Polyporaceae</taxon>
        <taxon>Lentinus</taxon>
    </lineage>
</organism>
<name>A0A5C2S7U0_9APHY</name>
<evidence type="ECO:0000313" key="3">
    <source>
        <dbReference type="Proteomes" id="UP000313359"/>
    </source>
</evidence>
<sequence>MFPRAAADWPTMQFLTWLVRSPAKLLAIILFSVGVASLLLAGVMVFVGEHQQTSDNANMPCVPPPVAAPVPPPADLRRRTSVRARVRLLSGVLDLVRAKATSSIVKRTQTKTGLAKVLPARTSLANTNTNTKLPKARHASSMLVKWKRKMNATLRAPWSPKGKTSLRASREPMIAPDLAPERLAEDLRRILKAS</sequence>
<gene>
    <name evidence="2" type="ORF">L227DRAFT_230343</name>
</gene>
<proteinExistence type="predicted"/>
<accession>A0A5C2S7U0</accession>
<feature type="transmembrane region" description="Helical" evidence="1">
    <location>
        <begin position="25"/>
        <end position="47"/>
    </location>
</feature>
<evidence type="ECO:0000256" key="1">
    <source>
        <dbReference type="SAM" id="Phobius"/>
    </source>
</evidence>
<keyword evidence="1" id="KW-0472">Membrane</keyword>
<protein>
    <recommendedName>
        <fullName evidence="4">Transmembrane protein</fullName>
    </recommendedName>
</protein>
<keyword evidence="1" id="KW-0812">Transmembrane</keyword>